<proteinExistence type="predicted"/>
<reference evidence="1 2" key="1">
    <citation type="journal article" date="2015" name="Nature">
        <title>rRNA introns, odd ribosomes, and small enigmatic genomes across a large radiation of phyla.</title>
        <authorList>
            <person name="Brown C.T."/>
            <person name="Hug L.A."/>
            <person name="Thomas B.C."/>
            <person name="Sharon I."/>
            <person name="Castelle C.J."/>
            <person name="Singh A."/>
            <person name="Wilkins M.J."/>
            <person name="Williams K.H."/>
            <person name="Banfield J.F."/>
        </authorList>
    </citation>
    <scope>NUCLEOTIDE SEQUENCE [LARGE SCALE GENOMIC DNA]</scope>
</reference>
<accession>A0A0G0F9T4</accession>
<evidence type="ECO:0000313" key="1">
    <source>
        <dbReference type="EMBL" id="KKQ15923.1"/>
    </source>
</evidence>
<name>A0A0G0F9T4_9BACT</name>
<dbReference type="EMBL" id="LBSJ01000007">
    <property type="protein sequence ID" value="KKQ15923.1"/>
    <property type="molecule type" value="Genomic_DNA"/>
</dbReference>
<evidence type="ECO:0000313" key="2">
    <source>
        <dbReference type="Proteomes" id="UP000034448"/>
    </source>
</evidence>
<protein>
    <submittedName>
        <fullName evidence="1">Uncharacterized protein</fullName>
    </submittedName>
</protein>
<dbReference type="AlphaFoldDB" id="A0A0G0F9T4"/>
<comment type="caution">
    <text evidence="1">The sequence shown here is derived from an EMBL/GenBank/DDBJ whole genome shotgun (WGS) entry which is preliminary data.</text>
</comment>
<organism evidence="1 2">
    <name type="scientific">Candidatus Daviesbacteria bacterium GW2011_GWA1_36_8</name>
    <dbReference type="NCBI Taxonomy" id="1618417"/>
    <lineage>
        <taxon>Bacteria</taxon>
        <taxon>Candidatus Daviesiibacteriota</taxon>
    </lineage>
</organism>
<dbReference type="Proteomes" id="UP000034448">
    <property type="component" value="Unassembled WGS sequence"/>
</dbReference>
<sequence>MGNIVGNVEELLEDKKKTRSKEEVDKLMAEIRKHAKENAKHLKGWDSLKALREIRYGKG</sequence>
<gene>
    <name evidence="1" type="ORF">US28_C0007G0014</name>
</gene>